<feature type="region of interest" description="Disordered" evidence="1">
    <location>
        <begin position="36"/>
        <end position="62"/>
    </location>
</feature>
<dbReference type="Proteomes" id="UP000011713">
    <property type="component" value="Unassembled WGS sequence"/>
</dbReference>
<dbReference type="VEuPathDB" id="FungiDB:HpaG801728"/>
<sequence length="73" mass="7896">MVGSQPFTRYPAAQISLGILYKKKKKTDHRLVQWRPTSPRSANSSPTVCSTPSSMSFCSGSSTGTGTLAWKCV</sequence>
<evidence type="ECO:0000256" key="1">
    <source>
        <dbReference type="SAM" id="MobiDB-lite"/>
    </source>
</evidence>
<dbReference type="InParanoid" id="M4B628"/>
<name>M4B628_HYAAE</name>
<reference evidence="2" key="2">
    <citation type="submission" date="2015-06" db="UniProtKB">
        <authorList>
            <consortium name="EnsemblProtists"/>
        </authorList>
    </citation>
    <scope>IDENTIFICATION</scope>
    <source>
        <strain evidence="2">Emoy2</strain>
    </source>
</reference>
<reference evidence="3" key="1">
    <citation type="journal article" date="2010" name="Science">
        <title>Signatures of adaptation to obligate biotrophy in the Hyaloperonospora arabidopsidis genome.</title>
        <authorList>
            <person name="Baxter L."/>
            <person name="Tripathy S."/>
            <person name="Ishaque N."/>
            <person name="Boot N."/>
            <person name="Cabral A."/>
            <person name="Kemen E."/>
            <person name="Thines M."/>
            <person name="Ah-Fong A."/>
            <person name="Anderson R."/>
            <person name="Badejoko W."/>
            <person name="Bittner-Eddy P."/>
            <person name="Boore J.L."/>
            <person name="Chibucos M.C."/>
            <person name="Coates M."/>
            <person name="Dehal P."/>
            <person name="Delehaunty K."/>
            <person name="Dong S."/>
            <person name="Downton P."/>
            <person name="Dumas B."/>
            <person name="Fabro G."/>
            <person name="Fronick C."/>
            <person name="Fuerstenberg S.I."/>
            <person name="Fulton L."/>
            <person name="Gaulin E."/>
            <person name="Govers F."/>
            <person name="Hughes L."/>
            <person name="Humphray S."/>
            <person name="Jiang R.H."/>
            <person name="Judelson H."/>
            <person name="Kamoun S."/>
            <person name="Kyung K."/>
            <person name="Meijer H."/>
            <person name="Minx P."/>
            <person name="Morris P."/>
            <person name="Nelson J."/>
            <person name="Phuntumart V."/>
            <person name="Qutob D."/>
            <person name="Rehmany A."/>
            <person name="Rougon-Cardoso A."/>
            <person name="Ryden P."/>
            <person name="Torto-Alalibo T."/>
            <person name="Studholme D."/>
            <person name="Wang Y."/>
            <person name="Win J."/>
            <person name="Wood J."/>
            <person name="Clifton S.W."/>
            <person name="Rogers J."/>
            <person name="Van den Ackerveken G."/>
            <person name="Jones J.D."/>
            <person name="McDowell J.M."/>
            <person name="Beynon J."/>
            <person name="Tyler B.M."/>
        </authorList>
    </citation>
    <scope>NUCLEOTIDE SEQUENCE [LARGE SCALE GENOMIC DNA]</scope>
    <source>
        <strain evidence="3">Emoy2</strain>
    </source>
</reference>
<dbReference type="EnsemblProtists" id="HpaT801728">
    <property type="protein sequence ID" value="HpaP801728"/>
    <property type="gene ID" value="HpaG801728"/>
</dbReference>
<keyword evidence="3" id="KW-1185">Reference proteome</keyword>
<proteinExistence type="predicted"/>
<dbReference type="HOGENOM" id="CLU_2710147_0_0_1"/>
<feature type="compositionally biased region" description="Low complexity" evidence="1">
    <location>
        <begin position="50"/>
        <end position="62"/>
    </location>
</feature>
<organism evidence="2 3">
    <name type="scientific">Hyaloperonospora arabidopsidis (strain Emoy2)</name>
    <name type="common">Downy mildew agent</name>
    <name type="synonym">Peronospora arabidopsidis</name>
    <dbReference type="NCBI Taxonomy" id="559515"/>
    <lineage>
        <taxon>Eukaryota</taxon>
        <taxon>Sar</taxon>
        <taxon>Stramenopiles</taxon>
        <taxon>Oomycota</taxon>
        <taxon>Peronosporomycetes</taxon>
        <taxon>Peronosporales</taxon>
        <taxon>Peronosporaceae</taxon>
        <taxon>Hyaloperonospora</taxon>
    </lineage>
</organism>
<protein>
    <submittedName>
        <fullName evidence="2">Uncharacterized protein</fullName>
    </submittedName>
</protein>
<dbReference type="EMBL" id="JH598461">
    <property type="status" value="NOT_ANNOTATED_CDS"/>
    <property type="molecule type" value="Genomic_DNA"/>
</dbReference>
<evidence type="ECO:0000313" key="2">
    <source>
        <dbReference type="EnsemblProtists" id="HpaP801728"/>
    </source>
</evidence>
<accession>M4B628</accession>
<feature type="compositionally biased region" description="Polar residues" evidence="1">
    <location>
        <begin position="36"/>
        <end position="49"/>
    </location>
</feature>
<dbReference type="AlphaFoldDB" id="M4B628"/>
<evidence type="ECO:0000313" key="3">
    <source>
        <dbReference type="Proteomes" id="UP000011713"/>
    </source>
</evidence>